<dbReference type="SMART" id="SM00020">
    <property type="entry name" value="Tryp_SPc"/>
    <property type="match status" value="1"/>
</dbReference>
<dbReference type="PANTHER" id="PTHR24271">
    <property type="entry name" value="KALLIKREIN-RELATED"/>
    <property type="match status" value="1"/>
</dbReference>
<dbReference type="GO" id="GO:0006508">
    <property type="term" value="P:proteolysis"/>
    <property type="evidence" value="ECO:0007669"/>
    <property type="project" value="InterPro"/>
</dbReference>
<gene>
    <name evidence="4" type="primary">LOC101359638</name>
</gene>
<organism evidence="3 4">
    <name type="scientific">Trichechus manatus latirostris</name>
    <name type="common">Florida manatee</name>
    <dbReference type="NCBI Taxonomy" id="127582"/>
    <lineage>
        <taxon>Eukaryota</taxon>
        <taxon>Metazoa</taxon>
        <taxon>Chordata</taxon>
        <taxon>Craniata</taxon>
        <taxon>Vertebrata</taxon>
        <taxon>Euteleostomi</taxon>
        <taxon>Mammalia</taxon>
        <taxon>Eutheria</taxon>
        <taxon>Afrotheria</taxon>
        <taxon>Sirenia</taxon>
        <taxon>Trichechidae</taxon>
        <taxon>Trichechus</taxon>
    </lineage>
</organism>
<dbReference type="GO" id="GO:0043065">
    <property type="term" value="P:positive regulation of apoptotic process"/>
    <property type="evidence" value="ECO:0007669"/>
    <property type="project" value="TreeGrafter"/>
</dbReference>
<dbReference type="RefSeq" id="XP_023590729.1">
    <property type="nucleotide sequence ID" value="XM_023734961.1"/>
</dbReference>
<evidence type="ECO:0000313" key="4">
    <source>
        <dbReference type="RefSeq" id="XP_023590729.1"/>
    </source>
</evidence>
<dbReference type="InterPro" id="IPR043504">
    <property type="entry name" value="Peptidase_S1_PA_chymotrypsin"/>
</dbReference>
<dbReference type="AlphaFoldDB" id="A0A2Y9RFI8"/>
<feature type="domain" description="Peptidase S1" evidence="2">
    <location>
        <begin position="3"/>
        <end position="236"/>
    </location>
</feature>
<keyword evidence="1" id="KW-1015">Disulfide bond</keyword>
<proteinExistence type="predicted"/>
<protein>
    <submittedName>
        <fullName evidence="4">Granzyme A-like</fullName>
    </submittedName>
</protein>
<dbReference type="PROSITE" id="PS50240">
    <property type="entry name" value="TRYPSIN_DOM"/>
    <property type="match status" value="1"/>
</dbReference>
<evidence type="ECO:0000259" key="2">
    <source>
        <dbReference type="PROSITE" id="PS50240"/>
    </source>
</evidence>
<dbReference type="KEGG" id="tmu:101359638"/>
<name>A0A2Y9RFI8_TRIMA</name>
<sequence length="239" mass="27154">MWITEAMKFSFPFSFPAALLLLLILGGKIYFHMLFSFAHEKVEFYISFNLCLTLWKKEKNPNLISNKDGKSHIILGADSISHKENHKQIFSVKRKILCPCYGSQTFEGDLQLLQPKTGKDVKPHTKCHVAGWRSTKKHPKEILDTSREVNVTVIDRKTCKNEKHYNFKSIIDKSSICAISTKSKACSCEVNSGSPLICDNIFGGVTSFGKCGNCQNPDIFMLLTKKRLEWIRETIRGAM</sequence>
<evidence type="ECO:0000256" key="1">
    <source>
        <dbReference type="ARBA" id="ARBA00023157"/>
    </source>
</evidence>
<keyword evidence="3" id="KW-1185">Reference proteome</keyword>
<dbReference type="InParanoid" id="A0A2Y9RFI8"/>
<dbReference type="STRING" id="127582.A0A2Y9RFI8"/>
<dbReference type="InterPro" id="IPR009003">
    <property type="entry name" value="Peptidase_S1_PA"/>
</dbReference>
<dbReference type="Gene3D" id="2.40.10.10">
    <property type="entry name" value="Trypsin-like serine proteases"/>
    <property type="match status" value="2"/>
</dbReference>
<evidence type="ECO:0000313" key="3">
    <source>
        <dbReference type="Proteomes" id="UP000248480"/>
    </source>
</evidence>
<accession>A0A2Y9RFI8</accession>
<dbReference type="SUPFAM" id="SSF50494">
    <property type="entry name" value="Trypsin-like serine proteases"/>
    <property type="match status" value="1"/>
</dbReference>
<dbReference type="GO" id="GO:0004252">
    <property type="term" value="F:serine-type endopeptidase activity"/>
    <property type="evidence" value="ECO:0007669"/>
    <property type="project" value="InterPro"/>
</dbReference>
<dbReference type="Proteomes" id="UP000248480">
    <property type="component" value="Unplaced"/>
</dbReference>
<dbReference type="Pfam" id="PF00089">
    <property type="entry name" value="Trypsin"/>
    <property type="match status" value="1"/>
</dbReference>
<dbReference type="PANTHER" id="PTHR24271:SF72">
    <property type="entry name" value="GRANZYME A"/>
    <property type="match status" value="1"/>
</dbReference>
<dbReference type="GeneID" id="101359638"/>
<reference evidence="4" key="1">
    <citation type="submission" date="2025-08" db="UniProtKB">
        <authorList>
            <consortium name="RefSeq"/>
        </authorList>
    </citation>
    <scope>IDENTIFICATION</scope>
</reference>
<dbReference type="InterPro" id="IPR001254">
    <property type="entry name" value="Trypsin_dom"/>
</dbReference>